<sequence>MSDRHPSGVFSPTGHTDEIGNPSYGTLSYDGYATYDGYQAPGHAPEQTYAQAHGQPQTHTPTHGYDGYEAYQGGWDSAYGWEQQQTPATGTATLAPEHEATATADGQQTYAGYDAYETYGSPVADPYDTPVHGTPLYEQEYQPESEQEAGTAPGMGAEAHGDPDAATAAGPDTEAPYERETAEDAGGDPSTADAWTPEPWQPSEGPQDDPQDECAPERPAGRGRRRCVKPKRSAFLSVAAPSLAVLGMTAVATAATVSTSDSVEDEPPVAAPDPGEAKTVEANKEFDTQLESLSAAVDDYADRANRTQGRIDLEERLEQERLDAEAEAARIEAERPKFALPVDQRGLSSYYGQAGINWLSLHTGIDFPVSYGTPVKAATDGTIRTQWHISYGNLLILTAADGTETWYAHLSSTTYQSGYVQAGTVIAYSGNSGNSTGPHLHFEVRPASGGTIDPLTWLRNKGLEPN</sequence>
<reference evidence="3" key="1">
    <citation type="submission" date="2019-08" db="EMBL/GenBank/DDBJ databases">
        <title>Complete genome sequence of a mangrove-derived Streptomyces xiamenensis.</title>
        <authorList>
            <person name="Xu J."/>
        </authorList>
    </citation>
    <scope>NUCLEOTIDE SEQUENCE</scope>
    <source>
        <strain evidence="3">318</strain>
    </source>
</reference>
<evidence type="ECO:0000313" key="4">
    <source>
        <dbReference type="Proteomes" id="UP000034034"/>
    </source>
</evidence>
<dbReference type="CDD" id="cd12797">
    <property type="entry name" value="M23_peptidase"/>
    <property type="match status" value="1"/>
</dbReference>
<feature type="compositionally biased region" description="Low complexity" evidence="1">
    <location>
        <begin position="164"/>
        <end position="174"/>
    </location>
</feature>
<protein>
    <submittedName>
        <fullName evidence="3">Peptidase</fullName>
    </submittedName>
</protein>
<organism evidence="3 4">
    <name type="scientific">Streptomyces xiamenensis</name>
    <dbReference type="NCBI Taxonomy" id="408015"/>
    <lineage>
        <taxon>Bacteria</taxon>
        <taxon>Bacillati</taxon>
        <taxon>Actinomycetota</taxon>
        <taxon>Actinomycetes</taxon>
        <taxon>Kitasatosporales</taxon>
        <taxon>Streptomycetaceae</taxon>
        <taxon>Streptomyces</taxon>
    </lineage>
</organism>
<name>A0A0F7FXE1_9ACTN</name>
<dbReference type="Proteomes" id="UP000034034">
    <property type="component" value="Chromosome"/>
</dbReference>
<dbReference type="STRING" id="408015.SXIM_33810"/>
<dbReference type="RefSeq" id="WP_046724578.1">
    <property type="nucleotide sequence ID" value="NZ_CP009922.3"/>
</dbReference>
<dbReference type="HOGENOM" id="CLU_034292_0_0_11"/>
<dbReference type="InterPro" id="IPR011055">
    <property type="entry name" value="Dup_hybrid_motif"/>
</dbReference>
<dbReference type="KEGG" id="sxi:SXIM_33810"/>
<dbReference type="SUPFAM" id="SSF51261">
    <property type="entry name" value="Duplicated hybrid motif"/>
    <property type="match status" value="1"/>
</dbReference>
<feature type="region of interest" description="Disordered" evidence="1">
    <location>
        <begin position="256"/>
        <end position="276"/>
    </location>
</feature>
<evidence type="ECO:0000256" key="1">
    <source>
        <dbReference type="SAM" id="MobiDB-lite"/>
    </source>
</evidence>
<proteinExistence type="predicted"/>
<dbReference type="PANTHER" id="PTHR21666:SF270">
    <property type="entry name" value="MUREIN HYDROLASE ACTIVATOR ENVC"/>
    <property type="match status" value="1"/>
</dbReference>
<dbReference type="Gene3D" id="2.70.70.10">
    <property type="entry name" value="Glucose Permease (Domain IIA)"/>
    <property type="match status" value="1"/>
</dbReference>
<dbReference type="EMBL" id="CP009922">
    <property type="protein sequence ID" value="AKG44765.1"/>
    <property type="molecule type" value="Genomic_DNA"/>
</dbReference>
<evidence type="ECO:0000313" key="3">
    <source>
        <dbReference type="EMBL" id="AKG44765.1"/>
    </source>
</evidence>
<feature type="domain" description="M23ase beta-sheet core" evidence="2">
    <location>
        <begin position="361"/>
        <end position="454"/>
    </location>
</feature>
<dbReference type="PANTHER" id="PTHR21666">
    <property type="entry name" value="PEPTIDASE-RELATED"/>
    <property type="match status" value="1"/>
</dbReference>
<dbReference type="GO" id="GO:0004222">
    <property type="term" value="F:metalloendopeptidase activity"/>
    <property type="evidence" value="ECO:0007669"/>
    <property type="project" value="TreeGrafter"/>
</dbReference>
<feature type="region of interest" description="Disordered" evidence="1">
    <location>
        <begin position="140"/>
        <end position="228"/>
    </location>
</feature>
<accession>A0A0F7FXE1</accession>
<dbReference type="InterPro" id="IPR050570">
    <property type="entry name" value="Cell_wall_metabolism_enzyme"/>
</dbReference>
<dbReference type="InterPro" id="IPR016047">
    <property type="entry name" value="M23ase_b-sheet_dom"/>
</dbReference>
<dbReference type="PATRIC" id="fig|408015.6.peg.3423"/>
<dbReference type="AlphaFoldDB" id="A0A0F7FXE1"/>
<gene>
    <name evidence="3" type="ORF">SXIM_33810</name>
</gene>
<evidence type="ECO:0000259" key="2">
    <source>
        <dbReference type="Pfam" id="PF01551"/>
    </source>
</evidence>
<feature type="compositionally biased region" description="Polar residues" evidence="1">
    <location>
        <begin position="48"/>
        <end position="61"/>
    </location>
</feature>
<feature type="region of interest" description="Disordered" evidence="1">
    <location>
        <begin position="1"/>
        <end position="67"/>
    </location>
</feature>
<dbReference type="Pfam" id="PF01551">
    <property type="entry name" value="Peptidase_M23"/>
    <property type="match status" value="1"/>
</dbReference>
<keyword evidence="4" id="KW-1185">Reference proteome</keyword>